<evidence type="ECO:0000256" key="2">
    <source>
        <dbReference type="SAM" id="Phobius"/>
    </source>
</evidence>
<accession>A0A7W7U6Y4</accession>
<feature type="compositionally biased region" description="Acidic residues" evidence="1">
    <location>
        <begin position="247"/>
        <end position="256"/>
    </location>
</feature>
<reference evidence="3 4" key="1">
    <citation type="submission" date="2020-08" db="EMBL/GenBank/DDBJ databases">
        <title>Genomic Encyclopedia of Type Strains, Phase III (KMG-III): the genomes of soil and plant-associated and newly described type strains.</title>
        <authorList>
            <person name="Whitman W."/>
        </authorList>
    </citation>
    <scope>NUCLEOTIDE SEQUENCE [LARGE SCALE GENOMIC DNA]</scope>
    <source>
        <strain evidence="3 4">SFB5A</strain>
    </source>
</reference>
<feature type="compositionally biased region" description="Low complexity" evidence="1">
    <location>
        <begin position="129"/>
        <end position="189"/>
    </location>
</feature>
<feature type="transmembrane region" description="Helical" evidence="2">
    <location>
        <begin position="299"/>
        <end position="327"/>
    </location>
</feature>
<dbReference type="RefSeq" id="WP_184932706.1">
    <property type="nucleotide sequence ID" value="NZ_JACHJY010000012.1"/>
</dbReference>
<sequence length="405" mass="41244">MGIESDRLVYDYLSRVGDLAQQRQLPASDRMKLVSGLRNEIDRRRTTHGEESEAAVRGILGSLGTPDEVVDRAGPSDGRSVPEPRTGTGRTRGLRRTRETGADASGNPRVAPGASASAGEPDRGARGSGTAAPGAAGREGARSGAAGPGAARPNGSGSRAAGSSGSGSRAAGSSGSGSRAAGSSGSGPAIPAQGDRGRPDGAGSGGAAADRAADWWRTDTEDPSDEDGFFGFVGGIERPDLFTPPAPEEDEDDAAEEPAPGKARRLARVLRRRKTGAPAVEEAPEEEAAPARARLANPFVLLAALLLLGGAVFGSLVALAAGWLLAYASRRLTPGEARTAVLVIPGLAAATGIVWLWGRVQGRWGEAVAPGGEAMGAAVSETWPWVLRGAAIASAAFLVWRARRS</sequence>
<feature type="compositionally biased region" description="Basic and acidic residues" evidence="1">
    <location>
        <begin position="42"/>
        <end position="51"/>
    </location>
</feature>
<evidence type="ECO:0000313" key="4">
    <source>
        <dbReference type="Proteomes" id="UP000582643"/>
    </source>
</evidence>
<comment type="caution">
    <text evidence="3">The sequence shown here is derived from an EMBL/GenBank/DDBJ whole genome shotgun (WGS) entry which is preliminary data.</text>
</comment>
<gene>
    <name evidence="3" type="ORF">GGE06_007180</name>
</gene>
<dbReference type="AlphaFoldDB" id="A0A7W7U6Y4"/>
<dbReference type="Proteomes" id="UP000582643">
    <property type="component" value="Unassembled WGS sequence"/>
</dbReference>
<evidence type="ECO:0000256" key="1">
    <source>
        <dbReference type="SAM" id="MobiDB-lite"/>
    </source>
</evidence>
<keyword evidence="2" id="KW-0472">Membrane</keyword>
<dbReference type="EMBL" id="JACHJY010000012">
    <property type="protein sequence ID" value="MBB4986213.1"/>
    <property type="molecule type" value="Genomic_DNA"/>
</dbReference>
<feature type="transmembrane region" description="Helical" evidence="2">
    <location>
        <begin position="339"/>
        <end position="358"/>
    </location>
</feature>
<feature type="region of interest" description="Disordered" evidence="1">
    <location>
        <begin position="42"/>
        <end position="264"/>
    </location>
</feature>
<keyword evidence="2" id="KW-0812">Transmembrane</keyword>
<feature type="compositionally biased region" description="Basic and acidic residues" evidence="1">
    <location>
        <begin position="211"/>
        <end position="220"/>
    </location>
</feature>
<keyword evidence="4" id="KW-1185">Reference proteome</keyword>
<protein>
    <submittedName>
        <fullName evidence="3">Uncharacterized protein</fullName>
    </submittedName>
</protein>
<organism evidence="3 4">
    <name type="scientific">Streptomyces nymphaeiformis</name>
    <dbReference type="NCBI Taxonomy" id="2663842"/>
    <lineage>
        <taxon>Bacteria</taxon>
        <taxon>Bacillati</taxon>
        <taxon>Actinomycetota</taxon>
        <taxon>Actinomycetes</taxon>
        <taxon>Kitasatosporales</taxon>
        <taxon>Streptomycetaceae</taxon>
        <taxon>Streptomyces</taxon>
    </lineage>
</organism>
<feature type="transmembrane region" description="Helical" evidence="2">
    <location>
        <begin position="382"/>
        <end position="400"/>
    </location>
</feature>
<evidence type="ECO:0000313" key="3">
    <source>
        <dbReference type="EMBL" id="MBB4986213.1"/>
    </source>
</evidence>
<keyword evidence="2" id="KW-1133">Transmembrane helix</keyword>
<name>A0A7W7U6Y4_9ACTN</name>
<proteinExistence type="predicted"/>